<reference evidence="5 6" key="1">
    <citation type="submission" date="2016-10" db="EMBL/GenBank/DDBJ databases">
        <title>Comparative genomics of Bacillus thuringiensis reveals a path to pathogens against multiple invertebrate hosts.</title>
        <authorList>
            <person name="Zheng J."/>
            <person name="Gao Q."/>
            <person name="Liu H."/>
            <person name="Peng D."/>
            <person name="Ruan L."/>
            <person name="Sun M."/>
        </authorList>
    </citation>
    <scope>NUCLEOTIDE SEQUENCE [LARGE SCALE GENOMIC DNA]</scope>
    <source>
        <strain evidence="5">I13</strain>
    </source>
</reference>
<feature type="domain" description="Terminase large subunit-like endonuclease" evidence="2">
    <location>
        <begin position="255"/>
        <end position="527"/>
    </location>
</feature>
<feature type="domain" description="Terminase large subunit-like ATPase" evidence="1">
    <location>
        <begin position="71"/>
        <end position="240"/>
    </location>
</feature>
<dbReference type="Proteomes" id="UP000195077">
    <property type="component" value="Unassembled WGS sequence"/>
</dbReference>
<protein>
    <submittedName>
        <fullName evidence="5">Terminase</fullName>
    </submittedName>
</protein>
<evidence type="ECO:0000313" key="4">
    <source>
        <dbReference type="EMBL" id="OUA22746.1"/>
    </source>
</evidence>
<dbReference type="Pfam" id="PF20441">
    <property type="entry name" value="TerL_nuclease"/>
    <property type="match status" value="1"/>
</dbReference>
<dbReference type="InterPro" id="IPR046461">
    <property type="entry name" value="TerL_ATPase"/>
</dbReference>
<organism evidence="5 6">
    <name type="scientific">Bacillus thuringiensis</name>
    <dbReference type="NCBI Taxonomy" id="1428"/>
    <lineage>
        <taxon>Bacteria</taxon>
        <taxon>Bacillati</taxon>
        <taxon>Bacillota</taxon>
        <taxon>Bacilli</taxon>
        <taxon>Bacillales</taxon>
        <taxon>Bacillaceae</taxon>
        <taxon>Bacillus</taxon>
        <taxon>Bacillus cereus group</taxon>
    </lineage>
</organism>
<evidence type="ECO:0000313" key="3">
    <source>
        <dbReference type="EMBL" id="OUA22679.1"/>
    </source>
</evidence>
<dbReference type="AlphaFoldDB" id="A0A9X6KPF1"/>
<sequence>MTMTNYKYHPYIDNYINMVESGRVKSSKEVKLLMGLLKKKLSQNNIVINHDEITKAKEFIERYFPFELLPHQDFILACCVGLFYDDGTLVFNEFLILMGRGAGKNGFIAALAFYLVSKQGIRGYNVDIVATSKEQALTSFMDVHDVLEEYKKRMKKFFKWTLEKIVYKKTKSKIKYYTNNAKTKDGLRPGVVIFDEIHAYESYDNIKVFTSALGKVQHPRRFYLTTDGDVRGGVLDDFKDVARQVLNEELPNSRMFPFLCKLDDESEVDDFEMWEKANPSLPYFPHLKQEMETEYENMQTRPSARIEFMTKRMNLPQEETMFSVASWEQIKATDQEFPLEELKGQTCVGGIDFSDINDFVGVGLLFKYKGKRYWKHHTFINRQALKNKNFKIDIQVAIDEGLVTIIDDVINKPEHILGWFIKQAKIYNIKSIASDLYRINYIKQIFEEAGFHLEIARSGKVTHTKLQPVVEEMFATESIVYGADRMMRWYTNNVYVDKDSKGNISYEKIEPYLRKTDGFMALIHALTLDGMLKEGIPITKETIKKMFRVFGG</sequence>
<accession>A0A9X6KPF1</accession>
<evidence type="ECO:0000313" key="6">
    <source>
        <dbReference type="Proteomes" id="UP000195077"/>
    </source>
</evidence>
<evidence type="ECO:0000313" key="5">
    <source>
        <dbReference type="EMBL" id="OUA23704.1"/>
    </source>
</evidence>
<dbReference type="InterPro" id="IPR046462">
    <property type="entry name" value="TerL_nuclease"/>
</dbReference>
<dbReference type="Pfam" id="PF03354">
    <property type="entry name" value="TerL_ATPase"/>
    <property type="match status" value="1"/>
</dbReference>
<evidence type="ECO:0000259" key="1">
    <source>
        <dbReference type="Pfam" id="PF03354"/>
    </source>
</evidence>
<dbReference type="EMBL" id="NFEN01000093">
    <property type="protein sequence ID" value="OUA22746.1"/>
    <property type="molecule type" value="Genomic_DNA"/>
</dbReference>
<name>A0A9X6KPF1_BACTU</name>
<dbReference type="PANTHER" id="PTHR41287:SF1">
    <property type="entry name" value="PROTEIN YMFN"/>
    <property type="match status" value="1"/>
</dbReference>
<dbReference type="Gene3D" id="3.40.50.300">
    <property type="entry name" value="P-loop containing nucleotide triphosphate hydrolases"/>
    <property type="match status" value="1"/>
</dbReference>
<dbReference type="SUPFAM" id="SSF52540">
    <property type="entry name" value="P-loop containing nucleoside triphosphate hydrolases"/>
    <property type="match status" value="1"/>
</dbReference>
<gene>
    <name evidence="5" type="ORF">BK775_18570</name>
    <name evidence="4" type="ORF">BK775_20490</name>
    <name evidence="3" type="ORF">BK775_20655</name>
</gene>
<dbReference type="GO" id="GO:0004519">
    <property type="term" value="F:endonuclease activity"/>
    <property type="evidence" value="ECO:0007669"/>
    <property type="project" value="InterPro"/>
</dbReference>
<comment type="caution">
    <text evidence="5">The sequence shown here is derived from an EMBL/GenBank/DDBJ whole genome shotgun (WGS) entry which is preliminary data.</text>
</comment>
<proteinExistence type="predicted"/>
<evidence type="ECO:0000259" key="2">
    <source>
        <dbReference type="Pfam" id="PF20441"/>
    </source>
</evidence>
<dbReference type="InterPro" id="IPR005021">
    <property type="entry name" value="Terminase_largesu-like"/>
</dbReference>
<dbReference type="EMBL" id="NFEN01000086">
    <property type="protein sequence ID" value="OUA23704.1"/>
    <property type="molecule type" value="Genomic_DNA"/>
</dbReference>
<dbReference type="InterPro" id="IPR027417">
    <property type="entry name" value="P-loop_NTPase"/>
</dbReference>
<dbReference type="PANTHER" id="PTHR41287">
    <property type="match status" value="1"/>
</dbReference>
<dbReference type="EMBL" id="NFEN01000094">
    <property type="protein sequence ID" value="OUA22679.1"/>
    <property type="molecule type" value="Genomic_DNA"/>
</dbReference>